<evidence type="ECO:0000313" key="1">
    <source>
        <dbReference type="EMBL" id="QLL78161.1"/>
    </source>
</evidence>
<evidence type="ECO:0000313" key="2">
    <source>
        <dbReference type="Proteomes" id="UP000510886"/>
    </source>
</evidence>
<name>A0A7H9EKS9_9LACO</name>
<proteinExistence type="predicted"/>
<protein>
    <submittedName>
        <fullName evidence="1">Uncharacterized protein</fullName>
    </submittedName>
</protein>
<dbReference type="Proteomes" id="UP000510886">
    <property type="component" value="Chromosome"/>
</dbReference>
<dbReference type="KEGG" id="lsw:GTO87_05830"/>
<sequence length="61" mass="7016">MRLIIVKAEKEANQLLDSVKKIIKDSIGEAPFEMEKVDVIYGRDEYVITATVYIPNVEMEE</sequence>
<organism evidence="1 2">
    <name type="scientific">Ligilactobacillus saerimneri</name>
    <dbReference type="NCBI Taxonomy" id="228229"/>
    <lineage>
        <taxon>Bacteria</taxon>
        <taxon>Bacillati</taxon>
        <taxon>Bacillota</taxon>
        <taxon>Bacilli</taxon>
        <taxon>Lactobacillales</taxon>
        <taxon>Lactobacillaceae</taxon>
        <taxon>Ligilactobacillus</taxon>
    </lineage>
</organism>
<accession>A0A7H9EKS9</accession>
<dbReference type="RefSeq" id="WP_180848455.1">
    <property type="nucleotide sequence ID" value="NZ_CP047418.1"/>
</dbReference>
<gene>
    <name evidence="1" type="ORF">GTO87_05830</name>
</gene>
<reference evidence="1 2" key="1">
    <citation type="submission" date="2020-01" db="EMBL/GenBank/DDBJ databases">
        <title>Complete and circular genome sequences of six lactobacillus isolates from horses.</title>
        <authorList>
            <person name="Hassan H.M."/>
        </authorList>
    </citation>
    <scope>NUCLEOTIDE SEQUENCE [LARGE SCALE GENOMIC DNA]</scope>
    <source>
        <strain evidence="1 2">1A</strain>
    </source>
</reference>
<dbReference type="AlphaFoldDB" id="A0A7H9EKS9"/>
<dbReference type="EMBL" id="CP047418">
    <property type="protein sequence ID" value="QLL78161.1"/>
    <property type="molecule type" value="Genomic_DNA"/>
</dbReference>